<dbReference type="AlphaFoldDB" id="A0A9P5XXD4"/>
<keyword evidence="2" id="KW-1185">Reference proteome</keyword>
<dbReference type="Proteomes" id="UP000807353">
    <property type="component" value="Unassembled WGS sequence"/>
</dbReference>
<proteinExistence type="predicted"/>
<dbReference type="OrthoDB" id="3244185at2759"/>
<gene>
    <name evidence="1" type="ORF">BDZ94DRAFT_1333498</name>
</gene>
<evidence type="ECO:0000313" key="1">
    <source>
        <dbReference type="EMBL" id="KAF9458322.1"/>
    </source>
</evidence>
<dbReference type="EMBL" id="MU150343">
    <property type="protein sequence ID" value="KAF9458322.1"/>
    <property type="molecule type" value="Genomic_DNA"/>
</dbReference>
<protein>
    <submittedName>
        <fullName evidence="1">Uncharacterized protein</fullName>
    </submittedName>
</protein>
<accession>A0A9P5XXD4</accession>
<sequence>MFGTTDNYNSETFERLHIDFAKEGWRASNRHDEFPQIINWLSRQEKTRKQGPLKQTWLQIYECFQNQYHYSLESLKEFLNSFLQPQMSSRNIQIHSLPFTKLDIFYQFKFHPVSLQDDIQEDDIIKAIPKSKNMPSGQFDTIIALRKDTAELTGIEGTQAGRVRVIFHLPETLDFGMGPINKPETWPTEPLVYVEWYSQFKSPKETKKHDMYMVKKSSLDKDSIPHGSIIPLSNIRQGCMLIPKFNLQGHGE</sequence>
<reference evidence="1" key="1">
    <citation type="submission" date="2020-11" db="EMBL/GenBank/DDBJ databases">
        <authorList>
            <consortium name="DOE Joint Genome Institute"/>
            <person name="Ahrendt S."/>
            <person name="Riley R."/>
            <person name="Andreopoulos W."/>
            <person name="Labutti K."/>
            <person name="Pangilinan J."/>
            <person name="Ruiz-Duenas F.J."/>
            <person name="Barrasa J.M."/>
            <person name="Sanchez-Garcia M."/>
            <person name="Camarero S."/>
            <person name="Miyauchi S."/>
            <person name="Serrano A."/>
            <person name="Linde D."/>
            <person name="Babiker R."/>
            <person name="Drula E."/>
            <person name="Ayuso-Fernandez I."/>
            <person name="Pacheco R."/>
            <person name="Padilla G."/>
            <person name="Ferreira P."/>
            <person name="Barriuso J."/>
            <person name="Kellner H."/>
            <person name="Castanera R."/>
            <person name="Alfaro M."/>
            <person name="Ramirez L."/>
            <person name="Pisabarro A.G."/>
            <person name="Kuo A."/>
            <person name="Tritt A."/>
            <person name="Lipzen A."/>
            <person name="He G."/>
            <person name="Yan M."/>
            <person name="Ng V."/>
            <person name="Cullen D."/>
            <person name="Martin F."/>
            <person name="Rosso M.-N."/>
            <person name="Henrissat B."/>
            <person name="Hibbett D."/>
            <person name="Martinez A.T."/>
            <person name="Grigoriev I.V."/>
        </authorList>
    </citation>
    <scope>NUCLEOTIDE SEQUENCE</scope>
    <source>
        <strain evidence="1">CBS 247.69</strain>
    </source>
</reference>
<evidence type="ECO:0000313" key="2">
    <source>
        <dbReference type="Proteomes" id="UP000807353"/>
    </source>
</evidence>
<organism evidence="1 2">
    <name type="scientific">Collybia nuda</name>
    <dbReference type="NCBI Taxonomy" id="64659"/>
    <lineage>
        <taxon>Eukaryota</taxon>
        <taxon>Fungi</taxon>
        <taxon>Dikarya</taxon>
        <taxon>Basidiomycota</taxon>
        <taxon>Agaricomycotina</taxon>
        <taxon>Agaricomycetes</taxon>
        <taxon>Agaricomycetidae</taxon>
        <taxon>Agaricales</taxon>
        <taxon>Tricholomatineae</taxon>
        <taxon>Clitocybaceae</taxon>
        <taxon>Collybia</taxon>
    </lineage>
</organism>
<name>A0A9P5XXD4_9AGAR</name>
<comment type="caution">
    <text evidence="1">The sequence shown here is derived from an EMBL/GenBank/DDBJ whole genome shotgun (WGS) entry which is preliminary data.</text>
</comment>